<dbReference type="InterPro" id="IPR051446">
    <property type="entry name" value="HTH_trans_reg/aminotransferase"/>
</dbReference>
<dbReference type="Pfam" id="PF00392">
    <property type="entry name" value="GntR"/>
    <property type="match status" value="1"/>
</dbReference>
<dbReference type="CDD" id="cd00609">
    <property type="entry name" value="AAT_like"/>
    <property type="match status" value="1"/>
</dbReference>
<dbReference type="EMBL" id="JBEPMB010000001">
    <property type="protein sequence ID" value="MET3612498.1"/>
    <property type="molecule type" value="Genomic_DNA"/>
</dbReference>
<evidence type="ECO:0000256" key="1">
    <source>
        <dbReference type="ARBA" id="ARBA00005384"/>
    </source>
</evidence>
<comment type="caution">
    <text evidence="7">The sequence shown here is derived from an EMBL/GenBank/DDBJ whole genome shotgun (WGS) entry which is preliminary data.</text>
</comment>
<dbReference type="PANTHER" id="PTHR46577">
    <property type="entry name" value="HTH-TYPE TRANSCRIPTIONAL REGULATORY PROTEIN GABR"/>
    <property type="match status" value="1"/>
</dbReference>
<dbReference type="InterPro" id="IPR004839">
    <property type="entry name" value="Aminotransferase_I/II_large"/>
</dbReference>
<dbReference type="InterPro" id="IPR015421">
    <property type="entry name" value="PyrdxlP-dep_Trfase_major"/>
</dbReference>
<proteinExistence type="inferred from homology"/>
<keyword evidence="8" id="KW-1185">Reference proteome</keyword>
<dbReference type="Pfam" id="PF00155">
    <property type="entry name" value="Aminotran_1_2"/>
    <property type="match status" value="1"/>
</dbReference>
<gene>
    <name evidence="7" type="ORF">ABID16_000803</name>
</gene>
<evidence type="ECO:0000256" key="3">
    <source>
        <dbReference type="ARBA" id="ARBA00023015"/>
    </source>
</evidence>
<dbReference type="Gene3D" id="3.40.640.10">
    <property type="entry name" value="Type I PLP-dependent aspartate aminotransferase-like (Major domain)"/>
    <property type="match status" value="1"/>
</dbReference>
<organism evidence="7 8">
    <name type="scientific">Rhizobium aquaticum</name>
    <dbReference type="NCBI Taxonomy" id="1549636"/>
    <lineage>
        <taxon>Bacteria</taxon>
        <taxon>Pseudomonadati</taxon>
        <taxon>Pseudomonadota</taxon>
        <taxon>Alphaproteobacteria</taxon>
        <taxon>Hyphomicrobiales</taxon>
        <taxon>Rhizobiaceae</taxon>
        <taxon>Rhizobium/Agrobacterium group</taxon>
        <taxon>Rhizobium</taxon>
    </lineage>
</organism>
<evidence type="ECO:0000313" key="8">
    <source>
        <dbReference type="Proteomes" id="UP001549047"/>
    </source>
</evidence>
<dbReference type="InterPro" id="IPR000524">
    <property type="entry name" value="Tscrpt_reg_HTH_GntR"/>
</dbReference>
<dbReference type="SUPFAM" id="SSF46785">
    <property type="entry name" value="Winged helix' DNA-binding domain"/>
    <property type="match status" value="1"/>
</dbReference>
<dbReference type="InterPro" id="IPR036388">
    <property type="entry name" value="WH-like_DNA-bd_sf"/>
</dbReference>
<dbReference type="PROSITE" id="PS50949">
    <property type="entry name" value="HTH_GNTR"/>
    <property type="match status" value="1"/>
</dbReference>
<dbReference type="Gene3D" id="3.90.1150.10">
    <property type="entry name" value="Aspartate Aminotransferase, domain 1"/>
    <property type="match status" value="1"/>
</dbReference>
<dbReference type="CDD" id="cd07377">
    <property type="entry name" value="WHTH_GntR"/>
    <property type="match status" value="1"/>
</dbReference>
<dbReference type="RefSeq" id="WP_354555061.1">
    <property type="nucleotide sequence ID" value="NZ_JBEPMB010000001.1"/>
</dbReference>
<keyword evidence="5" id="KW-0804">Transcription</keyword>
<keyword evidence="3" id="KW-0805">Transcription regulation</keyword>
<dbReference type="InterPro" id="IPR036390">
    <property type="entry name" value="WH_DNA-bd_sf"/>
</dbReference>
<dbReference type="Gene3D" id="1.10.10.10">
    <property type="entry name" value="Winged helix-like DNA-binding domain superfamily/Winged helix DNA-binding domain"/>
    <property type="match status" value="1"/>
</dbReference>
<dbReference type="SUPFAM" id="SSF53383">
    <property type="entry name" value="PLP-dependent transferases"/>
    <property type="match status" value="1"/>
</dbReference>
<sequence>MTNWLPSLQEGSGPLYVRLADQIEADIAAGILPPGAKLPPQRDLAYDIKVTIGTIGRAYALVRERGLVSGEVGRGTYVLQQQEEPANDGRDRIVSAFSGTRLPVPPAGKLRFDTTAAPDVGQSGPIETFLTRTVRDYRDEISSYTRIIPERWKEAGRKWLSNASWQPTVDCIVPVLGAHAGIMSVIHAISQPGDYIAFEELTYAQVSRAAAMTGRRIVTVASDAVGILPDDLERVCAQKHPKAIFLMPSAQNPTAVTLSVERRKAIAEIARTHNVWLIEDNLYGAMAEDGLPFLAELAPDKTFHIGGLSKSVAAGVRGGWVACPPHFAARVNITHKLSTGGIPFLLFELCASLVLSGTASTIRRQVLAECRAREEMVEAIFGDLDISHQRGAPFFWLRLPEPWHAGTYKQAAFDRGILIDDEDEFKPARSDKVHHAVRISYSSPQDRKDVENGLKTLKALIDAGQTGYDTDA</sequence>
<dbReference type="GO" id="GO:0003677">
    <property type="term" value="F:DNA binding"/>
    <property type="evidence" value="ECO:0007669"/>
    <property type="project" value="UniProtKB-KW"/>
</dbReference>
<evidence type="ECO:0000313" key="7">
    <source>
        <dbReference type="EMBL" id="MET3612498.1"/>
    </source>
</evidence>
<evidence type="ECO:0000256" key="2">
    <source>
        <dbReference type="ARBA" id="ARBA00022898"/>
    </source>
</evidence>
<dbReference type="PANTHER" id="PTHR46577:SF1">
    <property type="entry name" value="HTH-TYPE TRANSCRIPTIONAL REGULATORY PROTEIN GABR"/>
    <property type="match status" value="1"/>
</dbReference>
<dbReference type="SMART" id="SM00345">
    <property type="entry name" value="HTH_GNTR"/>
    <property type="match status" value="1"/>
</dbReference>
<evidence type="ECO:0000256" key="4">
    <source>
        <dbReference type="ARBA" id="ARBA00023125"/>
    </source>
</evidence>
<dbReference type="InterPro" id="IPR015422">
    <property type="entry name" value="PyrdxlP-dep_Trfase_small"/>
</dbReference>
<protein>
    <submittedName>
        <fullName evidence="7">DNA-binding transcriptional MocR family regulator</fullName>
    </submittedName>
</protein>
<evidence type="ECO:0000256" key="5">
    <source>
        <dbReference type="ARBA" id="ARBA00023163"/>
    </source>
</evidence>
<comment type="similarity">
    <text evidence="1">In the C-terminal section; belongs to the class-I pyridoxal-phosphate-dependent aminotransferase family.</text>
</comment>
<evidence type="ECO:0000259" key="6">
    <source>
        <dbReference type="PROSITE" id="PS50949"/>
    </source>
</evidence>
<accession>A0ABV2IVU5</accession>
<dbReference type="Proteomes" id="UP001549047">
    <property type="component" value="Unassembled WGS sequence"/>
</dbReference>
<feature type="domain" description="HTH gntR-type" evidence="6">
    <location>
        <begin position="13"/>
        <end position="81"/>
    </location>
</feature>
<keyword evidence="2" id="KW-0663">Pyridoxal phosphate</keyword>
<reference evidence="7 8" key="1">
    <citation type="submission" date="2024-06" db="EMBL/GenBank/DDBJ databases">
        <title>Genomic Encyclopedia of Type Strains, Phase IV (KMG-IV): sequencing the most valuable type-strain genomes for metagenomic binning, comparative biology and taxonomic classification.</title>
        <authorList>
            <person name="Goeker M."/>
        </authorList>
    </citation>
    <scope>NUCLEOTIDE SEQUENCE [LARGE SCALE GENOMIC DNA]</scope>
    <source>
        <strain evidence="7 8">DSM 29780</strain>
    </source>
</reference>
<keyword evidence="4 7" id="KW-0238">DNA-binding</keyword>
<name>A0ABV2IVU5_9HYPH</name>
<dbReference type="InterPro" id="IPR015424">
    <property type="entry name" value="PyrdxlP-dep_Trfase"/>
</dbReference>